<evidence type="ECO:0000259" key="4">
    <source>
        <dbReference type="Pfam" id="PF00881"/>
    </source>
</evidence>
<dbReference type="InterPro" id="IPR050627">
    <property type="entry name" value="Nitroreductase/BluB"/>
</dbReference>
<dbReference type="GO" id="GO:0016491">
    <property type="term" value="F:oxidoreductase activity"/>
    <property type="evidence" value="ECO:0007669"/>
    <property type="project" value="UniProtKB-KW"/>
</dbReference>
<comment type="caution">
    <text evidence="5">The sequence shown here is derived from an EMBL/GenBank/DDBJ whole genome shotgun (WGS) entry which is preliminary data.</text>
</comment>
<organism evidence="5 6">
    <name type="scientific">Pseudorhodoferax soli</name>
    <dbReference type="NCBI Taxonomy" id="545864"/>
    <lineage>
        <taxon>Bacteria</taxon>
        <taxon>Pseudomonadati</taxon>
        <taxon>Pseudomonadota</taxon>
        <taxon>Betaproteobacteria</taxon>
        <taxon>Burkholderiales</taxon>
        <taxon>Comamonadaceae</taxon>
    </lineage>
</organism>
<evidence type="ECO:0000313" key="5">
    <source>
        <dbReference type="EMBL" id="RCW76039.1"/>
    </source>
</evidence>
<dbReference type="SUPFAM" id="SSF55469">
    <property type="entry name" value="FMN-dependent nitroreductase-like"/>
    <property type="match status" value="1"/>
</dbReference>
<dbReference type="InterPro" id="IPR029479">
    <property type="entry name" value="Nitroreductase"/>
</dbReference>
<gene>
    <name evidence="5" type="ORF">DES41_101643</name>
</gene>
<name>A0A368Y8J1_9BURK</name>
<dbReference type="AlphaFoldDB" id="A0A368Y8J1"/>
<keyword evidence="6" id="KW-1185">Reference proteome</keyword>
<dbReference type="Pfam" id="PF00881">
    <property type="entry name" value="Nitroreductase"/>
    <property type="match status" value="2"/>
</dbReference>
<proteinExistence type="predicted"/>
<keyword evidence="3" id="KW-0560">Oxidoreductase</keyword>
<evidence type="ECO:0000256" key="3">
    <source>
        <dbReference type="ARBA" id="ARBA00023002"/>
    </source>
</evidence>
<dbReference type="PANTHER" id="PTHR23026:SF90">
    <property type="entry name" value="IODOTYROSINE DEIODINASE 1"/>
    <property type="match status" value="1"/>
</dbReference>
<feature type="domain" description="Nitroreductase" evidence="4">
    <location>
        <begin position="221"/>
        <end position="267"/>
    </location>
</feature>
<evidence type="ECO:0000256" key="2">
    <source>
        <dbReference type="ARBA" id="ARBA00022643"/>
    </source>
</evidence>
<evidence type="ECO:0000313" key="6">
    <source>
        <dbReference type="Proteomes" id="UP000252884"/>
    </source>
</evidence>
<keyword evidence="1" id="KW-0285">Flavoprotein</keyword>
<evidence type="ECO:0000256" key="1">
    <source>
        <dbReference type="ARBA" id="ARBA00022630"/>
    </source>
</evidence>
<feature type="domain" description="Nitroreductase" evidence="4">
    <location>
        <begin position="283"/>
        <end position="365"/>
    </location>
</feature>
<reference evidence="5 6" key="1">
    <citation type="submission" date="2018-07" db="EMBL/GenBank/DDBJ databases">
        <title>Genomic Encyclopedia of Type Strains, Phase IV (KMG-IV): sequencing the most valuable type-strain genomes for metagenomic binning, comparative biology and taxonomic classification.</title>
        <authorList>
            <person name="Goeker M."/>
        </authorList>
    </citation>
    <scope>NUCLEOTIDE SEQUENCE [LARGE SCALE GENOMIC DNA]</scope>
    <source>
        <strain evidence="5 6">DSM 21634</strain>
    </source>
</reference>
<dbReference type="PANTHER" id="PTHR23026">
    <property type="entry name" value="NADPH NITROREDUCTASE"/>
    <property type="match status" value="1"/>
</dbReference>
<accession>A0A368Y8J1</accession>
<dbReference type="InterPro" id="IPR000415">
    <property type="entry name" value="Nitroreductase-like"/>
</dbReference>
<protein>
    <submittedName>
        <fullName evidence="5">Nitroreductase</fullName>
    </submittedName>
</protein>
<sequence length="387" mass="43276">MTARQRIDAADGPAAAATAVRGSDAQPTRRKPLYVRAFGFARHKIERLHHRIDLALLPLAASSPWLAKTYYYFFSSEFNREQHATVAGRLHHIRHEASSEVASVIIRRNVHRLEKGLCMVPARKVFALDYIDETLRAFENLLQASSAHDVSLLKYAHDVLGSYFSATEWKESAQQPRRFARLSDQARALLHAQDCTPAAPAVHAQLPTSDVTYDQLLTLAQRRASVRNFESRAVPRELIERAVAVAAQAPSACNRQPMRYVAVADGPVKTALVHLPMGTAGYADGIPVMLAVVGDLSAYPYERDRHIIYIDASLANMQLMLALETLGLASCSINWPDMEQRERKMARLLNLEPYERVVMLIAVGYPQAAGLVPHSEKKHVDEMLRWI</sequence>
<dbReference type="RefSeq" id="WP_114465824.1">
    <property type="nucleotide sequence ID" value="NZ_QPJK01000001.1"/>
</dbReference>
<dbReference type="Proteomes" id="UP000252884">
    <property type="component" value="Unassembled WGS sequence"/>
</dbReference>
<dbReference type="Gene3D" id="3.40.109.10">
    <property type="entry name" value="NADH Oxidase"/>
    <property type="match status" value="1"/>
</dbReference>
<keyword evidence="2" id="KW-0288">FMN</keyword>
<dbReference type="EMBL" id="QPJK01000001">
    <property type="protein sequence ID" value="RCW76039.1"/>
    <property type="molecule type" value="Genomic_DNA"/>
</dbReference>
<dbReference type="OrthoDB" id="9773807at2"/>
<dbReference type="CDD" id="cd02062">
    <property type="entry name" value="Nitro_FMN_reductase"/>
    <property type="match status" value="1"/>
</dbReference>